<dbReference type="EC" id="5.3.3.2" evidence="3 10"/>
<dbReference type="NCBIfam" id="NF002995">
    <property type="entry name" value="PRK03759.1"/>
    <property type="match status" value="1"/>
</dbReference>
<feature type="binding site" evidence="10">
    <location>
        <position position="48"/>
    </location>
    <ligand>
        <name>Mn(2+)</name>
        <dbReference type="ChEBI" id="CHEBI:29035"/>
    </ligand>
</feature>
<evidence type="ECO:0000256" key="7">
    <source>
        <dbReference type="ARBA" id="ARBA00023211"/>
    </source>
</evidence>
<comment type="similarity">
    <text evidence="2 10">Belongs to the IPP isomerase type 1 family.</text>
</comment>
<evidence type="ECO:0000256" key="6">
    <source>
        <dbReference type="ARBA" id="ARBA00022842"/>
    </source>
</evidence>
<evidence type="ECO:0000256" key="8">
    <source>
        <dbReference type="ARBA" id="ARBA00023229"/>
    </source>
</evidence>
<comment type="pathway">
    <text evidence="1 10">Isoprenoid biosynthesis; dimethylallyl diphosphate biosynthesis; dimethylallyl diphosphate from isopentenyl diphosphate: step 1/1.</text>
</comment>
<dbReference type="InterPro" id="IPR015797">
    <property type="entry name" value="NUDIX_hydrolase-like_dom_sf"/>
</dbReference>
<keyword evidence="9 10" id="KW-0413">Isomerase</keyword>
<feature type="binding site" evidence="10">
    <location>
        <position position="103"/>
    </location>
    <ligand>
        <name>Mg(2+)</name>
        <dbReference type="ChEBI" id="CHEBI:18420"/>
    </ligand>
</feature>
<feature type="binding site" evidence="10">
    <location>
        <position position="130"/>
    </location>
    <ligand>
        <name>Mn(2+)</name>
        <dbReference type="ChEBI" id="CHEBI:29035"/>
    </ligand>
</feature>
<keyword evidence="5 10" id="KW-0479">Metal-binding</keyword>
<feature type="active site" evidence="10">
    <location>
        <position position="83"/>
    </location>
</feature>
<feature type="region of interest" description="Disordered" evidence="11">
    <location>
        <begin position="187"/>
        <end position="206"/>
    </location>
</feature>
<evidence type="ECO:0000256" key="2">
    <source>
        <dbReference type="ARBA" id="ARBA00007579"/>
    </source>
</evidence>
<dbReference type="SUPFAM" id="SSF55811">
    <property type="entry name" value="Nudix"/>
    <property type="match status" value="1"/>
</dbReference>
<accession>A0ABP7GB80</accession>
<evidence type="ECO:0000256" key="5">
    <source>
        <dbReference type="ARBA" id="ARBA00022723"/>
    </source>
</evidence>
<evidence type="ECO:0000313" key="14">
    <source>
        <dbReference type="Proteomes" id="UP001500908"/>
    </source>
</evidence>
<dbReference type="CDD" id="cd02885">
    <property type="entry name" value="NUDIX_IPP_Isomerase"/>
    <property type="match status" value="1"/>
</dbReference>
<feature type="domain" description="Nudix hydrolase" evidence="12">
    <location>
        <begin position="46"/>
        <end position="184"/>
    </location>
</feature>
<evidence type="ECO:0000256" key="3">
    <source>
        <dbReference type="ARBA" id="ARBA00012057"/>
    </source>
</evidence>
<organism evidence="13 14">
    <name type="scientific">Salinactinospora qingdaonensis</name>
    <dbReference type="NCBI Taxonomy" id="702744"/>
    <lineage>
        <taxon>Bacteria</taxon>
        <taxon>Bacillati</taxon>
        <taxon>Actinomycetota</taxon>
        <taxon>Actinomycetes</taxon>
        <taxon>Streptosporangiales</taxon>
        <taxon>Nocardiopsidaceae</taxon>
        <taxon>Salinactinospora</taxon>
    </lineage>
</organism>
<keyword evidence="4 10" id="KW-0963">Cytoplasm</keyword>
<dbReference type="NCBIfam" id="TIGR02150">
    <property type="entry name" value="IPP_isom_1"/>
    <property type="match status" value="1"/>
</dbReference>
<gene>
    <name evidence="10 13" type="primary">idi</name>
    <name evidence="13" type="ORF">GCM10022402_43700</name>
</gene>
<proteinExistence type="inferred from homology"/>
<feature type="binding site" evidence="10">
    <location>
        <position position="132"/>
    </location>
    <ligand>
        <name>Mn(2+)</name>
        <dbReference type="ChEBI" id="CHEBI:29035"/>
    </ligand>
</feature>
<dbReference type="PANTHER" id="PTHR10885:SF0">
    <property type="entry name" value="ISOPENTENYL-DIPHOSPHATE DELTA-ISOMERASE"/>
    <property type="match status" value="1"/>
</dbReference>
<dbReference type="InterPro" id="IPR056375">
    <property type="entry name" value="Idi_bact"/>
</dbReference>
<dbReference type="HAMAP" id="MF_00202">
    <property type="entry name" value="Idi"/>
    <property type="match status" value="1"/>
</dbReference>
<dbReference type="RefSeq" id="WP_344975730.1">
    <property type="nucleotide sequence ID" value="NZ_BAABDD010000032.1"/>
</dbReference>
<comment type="function">
    <text evidence="10">Catalyzes the 1,3-allylic rearrangement of the homoallylic substrate isopentenyl (IPP) to its highly electrophilic allylic isomer, dimethylallyl diphosphate (DMAPP).</text>
</comment>
<dbReference type="Pfam" id="PF00293">
    <property type="entry name" value="NUDIX"/>
    <property type="match status" value="1"/>
</dbReference>
<dbReference type="InterPro" id="IPR000086">
    <property type="entry name" value="NUDIX_hydrolase_dom"/>
</dbReference>
<evidence type="ECO:0000256" key="4">
    <source>
        <dbReference type="ARBA" id="ARBA00022490"/>
    </source>
</evidence>
<comment type="catalytic activity">
    <reaction evidence="10">
        <text>isopentenyl diphosphate = dimethylallyl diphosphate</text>
        <dbReference type="Rhea" id="RHEA:23284"/>
        <dbReference type="ChEBI" id="CHEBI:57623"/>
        <dbReference type="ChEBI" id="CHEBI:128769"/>
        <dbReference type="EC" id="5.3.3.2"/>
    </reaction>
</comment>
<evidence type="ECO:0000313" key="13">
    <source>
        <dbReference type="EMBL" id="GAA3761173.1"/>
    </source>
</evidence>
<comment type="subcellular location">
    <subcellularLocation>
        <location evidence="10">Cytoplasm</location>
    </subcellularLocation>
</comment>
<keyword evidence="7 10" id="KW-0464">Manganese</keyword>
<protein>
    <recommendedName>
        <fullName evidence="3 10">Isopentenyl-diphosphate Delta-isomerase</fullName>
        <shortName evidence="10">IPP isomerase</shortName>
        <ecNumber evidence="3 10">5.3.3.2</ecNumber>
    </recommendedName>
    <alternativeName>
        <fullName evidence="10">IPP:DMAPP isomerase</fullName>
    </alternativeName>
    <alternativeName>
        <fullName evidence="10">Isopentenyl pyrophosphate isomerase</fullName>
    </alternativeName>
</protein>
<reference evidence="14" key="1">
    <citation type="journal article" date="2019" name="Int. J. Syst. Evol. Microbiol.">
        <title>The Global Catalogue of Microorganisms (GCM) 10K type strain sequencing project: providing services to taxonomists for standard genome sequencing and annotation.</title>
        <authorList>
            <consortium name="The Broad Institute Genomics Platform"/>
            <consortium name="The Broad Institute Genome Sequencing Center for Infectious Disease"/>
            <person name="Wu L."/>
            <person name="Ma J."/>
        </authorList>
    </citation>
    <scope>NUCLEOTIDE SEQUENCE [LARGE SCALE GENOMIC DNA]</scope>
    <source>
        <strain evidence="14">JCM 17137</strain>
    </source>
</reference>
<feature type="active site" evidence="10">
    <location>
        <position position="132"/>
    </location>
</feature>
<evidence type="ECO:0000256" key="1">
    <source>
        <dbReference type="ARBA" id="ARBA00004826"/>
    </source>
</evidence>
<dbReference type="InterPro" id="IPR011876">
    <property type="entry name" value="IsopentenylPP_isomerase_typ1"/>
</dbReference>
<evidence type="ECO:0000256" key="11">
    <source>
        <dbReference type="SAM" id="MobiDB-lite"/>
    </source>
</evidence>
<evidence type="ECO:0000259" key="12">
    <source>
        <dbReference type="PROSITE" id="PS51462"/>
    </source>
</evidence>
<dbReference type="EMBL" id="BAABDD010000032">
    <property type="protein sequence ID" value="GAA3761173.1"/>
    <property type="molecule type" value="Genomic_DNA"/>
</dbReference>
<sequence>MTSMTPPSGGSHRAATAETEEIVLLGTDGEAIGTAPKRASHHGETPLHLAFSCYLADASGRVLMTRRADHKPTWPSVWTNSCCGHPAPGEGLRAAVTRRVGQELGADITDLTLILPGFGYRAVMDDGTVEYELCPVVRATVSGRIDPDPAEVAETGWIDWSECVALAGRAGVSPWFTEQIAELAPLGTPHQWPEGDPAQLPPAVDW</sequence>
<dbReference type="PROSITE" id="PS51462">
    <property type="entry name" value="NUDIX"/>
    <property type="match status" value="1"/>
</dbReference>
<dbReference type="Proteomes" id="UP001500908">
    <property type="component" value="Unassembled WGS sequence"/>
</dbReference>
<feature type="binding site" evidence="10">
    <location>
        <position position="85"/>
    </location>
    <ligand>
        <name>Mn(2+)</name>
        <dbReference type="ChEBI" id="CHEBI:29035"/>
    </ligand>
</feature>
<dbReference type="PANTHER" id="PTHR10885">
    <property type="entry name" value="ISOPENTENYL-DIPHOSPHATE DELTA-ISOMERASE"/>
    <property type="match status" value="1"/>
</dbReference>
<evidence type="ECO:0000256" key="10">
    <source>
        <dbReference type="HAMAP-Rule" id="MF_00202"/>
    </source>
</evidence>
<comment type="cofactor">
    <cofactor evidence="10">
        <name>Mn(2+)</name>
        <dbReference type="ChEBI" id="CHEBI:29035"/>
    </cofactor>
    <text evidence="10">Binds 1 Mn(2+) ion per subunit.</text>
</comment>
<keyword evidence="6 10" id="KW-0460">Magnesium</keyword>
<dbReference type="PIRSF" id="PIRSF018427">
    <property type="entry name" value="Isopntndiph_ism"/>
    <property type="match status" value="1"/>
</dbReference>
<evidence type="ECO:0000256" key="9">
    <source>
        <dbReference type="ARBA" id="ARBA00023235"/>
    </source>
</evidence>
<dbReference type="Gene3D" id="3.90.79.10">
    <property type="entry name" value="Nucleoside Triphosphate Pyrophosphohydrolase"/>
    <property type="match status" value="1"/>
</dbReference>
<keyword evidence="8 10" id="KW-0414">Isoprene biosynthesis</keyword>
<name>A0ABP7GB80_9ACTN</name>
<comment type="cofactor">
    <cofactor evidence="10">
        <name>Mg(2+)</name>
        <dbReference type="ChEBI" id="CHEBI:18420"/>
    </cofactor>
    <text evidence="10">Binds 1 Mg(2+) ion per subunit. The magnesium ion binds only when substrate is bound.</text>
</comment>
<comment type="caution">
    <text evidence="13">The sequence shown here is derived from an EMBL/GenBank/DDBJ whole genome shotgun (WGS) entry which is preliminary data.</text>
</comment>
<keyword evidence="14" id="KW-1185">Reference proteome</keyword>
<feature type="binding site" evidence="10">
    <location>
        <position position="41"/>
    </location>
    <ligand>
        <name>Mn(2+)</name>
        <dbReference type="ChEBI" id="CHEBI:29035"/>
    </ligand>
</feature>